<organism evidence="3 4">
    <name type="scientific">Nonomuraea maheshkhaliensis</name>
    <dbReference type="NCBI Taxonomy" id="419590"/>
    <lineage>
        <taxon>Bacteria</taxon>
        <taxon>Bacillati</taxon>
        <taxon>Actinomycetota</taxon>
        <taxon>Actinomycetes</taxon>
        <taxon>Streptosporangiales</taxon>
        <taxon>Streptosporangiaceae</taxon>
        <taxon>Nonomuraea</taxon>
    </lineage>
</organism>
<dbReference type="EMBL" id="BAAAMU010000039">
    <property type="protein sequence ID" value="GAA1648238.1"/>
    <property type="molecule type" value="Genomic_DNA"/>
</dbReference>
<feature type="signal peptide" evidence="1">
    <location>
        <begin position="1"/>
        <end position="22"/>
    </location>
</feature>
<dbReference type="InterPro" id="IPR051916">
    <property type="entry name" value="GPI-anchor_lipid_remodeler"/>
</dbReference>
<dbReference type="InterPro" id="IPR005135">
    <property type="entry name" value="Endo/exonuclease/phosphatase"/>
</dbReference>
<sequence>MGVTQRSHLTVALVLIATAVPAAQTAQSAQARAVNVVVLDWNIHGESADMKAIAKVVKDSGANVVTLQEIHRRPGADQVRELADELGWDITANAHFGMGDDVGPCDDPQPGKAGNAILSSYRIVERVTLPLSDFATCPVNRSMAGVKLDLGGGAQVRVFTTHLSPGLSATSVSRREAQAAKVLGYFGTRTGVILTGDFNAPPTDALSKRFVSAGWTDTGARYANKPTHGDARIDYVYTRGITTTSGSVLSSTLSDHRPLVMRMVR</sequence>
<keyword evidence="1" id="KW-0732">Signal</keyword>
<feature type="chain" id="PRO_5046215121" description="Endonuclease/exonuclease/phosphatase domain-containing protein" evidence="1">
    <location>
        <begin position="23"/>
        <end position="265"/>
    </location>
</feature>
<comment type="caution">
    <text evidence="3">The sequence shown here is derived from an EMBL/GenBank/DDBJ whole genome shotgun (WGS) entry which is preliminary data.</text>
</comment>
<evidence type="ECO:0000259" key="2">
    <source>
        <dbReference type="Pfam" id="PF03372"/>
    </source>
</evidence>
<feature type="domain" description="Endonuclease/exonuclease/phosphatase" evidence="2">
    <location>
        <begin position="41"/>
        <end position="256"/>
    </location>
</feature>
<evidence type="ECO:0000313" key="3">
    <source>
        <dbReference type="EMBL" id="GAA1648238.1"/>
    </source>
</evidence>
<name>A0ABN2FJJ9_9ACTN</name>
<dbReference type="PANTHER" id="PTHR14859">
    <property type="entry name" value="CALCOFLUOR WHITE HYPERSENSITIVE PROTEIN PRECURSOR"/>
    <property type="match status" value="1"/>
</dbReference>
<dbReference type="RefSeq" id="WP_346108745.1">
    <property type="nucleotide sequence ID" value="NZ_BAAAMU010000039.1"/>
</dbReference>
<dbReference type="Proteomes" id="UP001500064">
    <property type="component" value="Unassembled WGS sequence"/>
</dbReference>
<protein>
    <recommendedName>
        <fullName evidence="2">Endonuclease/exonuclease/phosphatase domain-containing protein</fullName>
    </recommendedName>
</protein>
<gene>
    <name evidence="3" type="ORF">GCM10009733_051700</name>
</gene>
<evidence type="ECO:0000313" key="4">
    <source>
        <dbReference type="Proteomes" id="UP001500064"/>
    </source>
</evidence>
<proteinExistence type="predicted"/>
<accession>A0ABN2FJJ9</accession>
<dbReference type="Gene3D" id="3.60.10.10">
    <property type="entry name" value="Endonuclease/exonuclease/phosphatase"/>
    <property type="match status" value="1"/>
</dbReference>
<dbReference type="PANTHER" id="PTHR14859:SF15">
    <property type="entry name" value="ENDONUCLEASE_EXONUCLEASE_PHOSPHATASE DOMAIN-CONTAINING PROTEIN"/>
    <property type="match status" value="1"/>
</dbReference>
<dbReference type="Pfam" id="PF03372">
    <property type="entry name" value="Exo_endo_phos"/>
    <property type="match status" value="1"/>
</dbReference>
<dbReference type="SUPFAM" id="SSF56219">
    <property type="entry name" value="DNase I-like"/>
    <property type="match status" value="1"/>
</dbReference>
<keyword evidence="4" id="KW-1185">Reference proteome</keyword>
<evidence type="ECO:0000256" key="1">
    <source>
        <dbReference type="SAM" id="SignalP"/>
    </source>
</evidence>
<reference evidence="3 4" key="1">
    <citation type="journal article" date="2019" name="Int. J. Syst. Evol. Microbiol.">
        <title>The Global Catalogue of Microorganisms (GCM) 10K type strain sequencing project: providing services to taxonomists for standard genome sequencing and annotation.</title>
        <authorList>
            <consortium name="The Broad Institute Genomics Platform"/>
            <consortium name="The Broad Institute Genome Sequencing Center for Infectious Disease"/>
            <person name="Wu L."/>
            <person name="Ma J."/>
        </authorList>
    </citation>
    <scope>NUCLEOTIDE SEQUENCE [LARGE SCALE GENOMIC DNA]</scope>
    <source>
        <strain evidence="3 4">JCM 13929</strain>
    </source>
</reference>
<dbReference type="InterPro" id="IPR036691">
    <property type="entry name" value="Endo/exonu/phosph_ase_sf"/>
</dbReference>